<organism evidence="2 3">
    <name type="scientific">Gordonia alkaliphila</name>
    <dbReference type="NCBI Taxonomy" id="1053547"/>
    <lineage>
        <taxon>Bacteria</taxon>
        <taxon>Bacillati</taxon>
        <taxon>Actinomycetota</taxon>
        <taxon>Actinomycetes</taxon>
        <taxon>Mycobacteriales</taxon>
        <taxon>Gordoniaceae</taxon>
        <taxon>Gordonia</taxon>
    </lineage>
</organism>
<dbReference type="InterPro" id="IPR024047">
    <property type="entry name" value="MM3350-like_sf"/>
</dbReference>
<evidence type="ECO:0000313" key="3">
    <source>
        <dbReference type="Proteomes" id="UP001500822"/>
    </source>
</evidence>
<feature type="domain" description="Plasmid pRiA4b Orf3-like" evidence="1">
    <location>
        <begin position="2"/>
        <end position="171"/>
    </location>
</feature>
<dbReference type="InterPro" id="IPR012912">
    <property type="entry name" value="Plasmid_pRiA4b_Orf3-like"/>
</dbReference>
<dbReference type="PANTHER" id="PTHR41878:SF1">
    <property type="entry name" value="TNPR PROTEIN"/>
    <property type="match status" value="1"/>
</dbReference>
<dbReference type="Pfam" id="PF07929">
    <property type="entry name" value="PRiA4_ORF3"/>
    <property type="match status" value="1"/>
</dbReference>
<dbReference type="SUPFAM" id="SSF159941">
    <property type="entry name" value="MM3350-like"/>
    <property type="match status" value="1"/>
</dbReference>
<dbReference type="Proteomes" id="UP001500822">
    <property type="component" value="Unassembled WGS sequence"/>
</dbReference>
<evidence type="ECO:0000259" key="1">
    <source>
        <dbReference type="Pfam" id="PF07929"/>
    </source>
</evidence>
<evidence type="ECO:0000313" key="2">
    <source>
        <dbReference type="EMBL" id="GAA4747350.1"/>
    </source>
</evidence>
<keyword evidence="3" id="KW-1185">Reference proteome</keyword>
<proteinExistence type="predicted"/>
<accession>A0ABP8Z5T9</accession>
<comment type="caution">
    <text evidence="2">The sequence shown here is derived from an EMBL/GenBank/DDBJ whole genome shotgun (WGS) entry which is preliminary data.</text>
</comment>
<name>A0ABP8Z5T9_9ACTN</name>
<dbReference type="EMBL" id="BAABIE010000006">
    <property type="protein sequence ID" value="GAA4747350.1"/>
    <property type="molecule type" value="Genomic_DNA"/>
</dbReference>
<dbReference type="PANTHER" id="PTHR41878">
    <property type="entry name" value="LEXA REPRESSOR-RELATED"/>
    <property type="match status" value="1"/>
</dbReference>
<reference evidence="3" key="1">
    <citation type="journal article" date="2019" name="Int. J. Syst. Evol. Microbiol.">
        <title>The Global Catalogue of Microorganisms (GCM) 10K type strain sequencing project: providing services to taxonomists for standard genome sequencing and annotation.</title>
        <authorList>
            <consortium name="The Broad Institute Genomics Platform"/>
            <consortium name="The Broad Institute Genome Sequencing Center for Infectious Disease"/>
            <person name="Wu L."/>
            <person name="Ma J."/>
        </authorList>
    </citation>
    <scope>NUCLEOTIDE SEQUENCE [LARGE SCALE GENOMIC DNA]</scope>
    <source>
        <strain evidence="3">JCM 18077</strain>
    </source>
</reference>
<protein>
    <recommendedName>
        <fullName evidence="1">Plasmid pRiA4b Orf3-like domain-containing protein</fullName>
    </recommendedName>
</protein>
<gene>
    <name evidence="2" type="ORF">GCM10023217_16590</name>
</gene>
<dbReference type="Gene3D" id="3.10.290.30">
    <property type="entry name" value="MM3350-like"/>
    <property type="match status" value="1"/>
</dbReference>
<sequence>MITLHIQLEEIEPPIVRELQVNGDLSLADLHTAIQLAFGWREQHLHLFVDAQDPRRATRHWGDPYQLDELDPTGFRPEAEVSIAAAVDGGPIWYEYDFGDGWTHRITASAQATAIGELRPVTLVGGQRRGPIEDSGGAWGYTEKLAILADPDHPEHAEIAEWVAEVTGPWFPPTPETFDVAAIQAELDDYFGYRADERDPLDLSGLLVADDLHGPDDLAPDALLADFASGLPAGIRSEFRQYVRRTGLLDPVDVSPEVRAQLVAPFAWLLDAVGPDGLTLTQAGWLPPAVVRGGMTTLGWHEPRIGSSTREQSTPPIRNLRDAATRLGLVRKLRGRLVRTGHGHRAAAGTDALWDALTSRILHALSPGAQVAGAALLTTYADGRAAPNAWADERWRDVAYALDVCGWEPRGEGDDRFDRGSIGGITLPVKFVLNSLGSTVGATGWPPPHALDPHLADFARAVLHGPAGIRSGSTTRYR</sequence>